<dbReference type="AlphaFoldDB" id="A0A8S1NCF8"/>
<evidence type="ECO:0000256" key="1">
    <source>
        <dbReference type="SAM" id="MobiDB-lite"/>
    </source>
</evidence>
<keyword evidence="3" id="KW-1185">Reference proteome</keyword>
<protein>
    <submittedName>
        <fullName evidence="2">Uncharacterized protein</fullName>
    </submittedName>
</protein>
<evidence type="ECO:0000313" key="3">
    <source>
        <dbReference type="Proteomes" id="UP000692954"/>
    </source>
</evidence>
<sequence length="354" mass="42043">MLDRRSQSPIATSQRMGTARAIFDSGSELEPTKRLTRSIRNTSTEQKKTEQQQINYQYGVTEYIEKNSPNDDQNLNEQKKYQNSELDTYRTSQVYKPQYVNAKQTSQFNYQSLDYKKPESGSFIQTAYINTYQEPQGSVHNYQNKTTYEVPKYEKQFQNYETDQFSKQDQPKVYQKFEPYKFEPIKYEQLDKSRDFQSSQRSIVQPNQSNIQTSYNPYVQDRITLDSQIQRSSNNNMPSEQASLAKQKINESFQQQQILIKNENKQDQILHKSNYKIPSEREESIINQYRPTTPVHTQQQQSTLKQNDQLFRQEPIEINFKPSYDEFDKKYEDQYNVVENEANEHEFNAGCLIF</sequence>
<reference evidence="2" key="1">
    <citation type="submission" date="2021-01" db="EMBL/GenBank/DDBJ databases">
        <authorList>
            <consortium name="Genoscope - CEA"/>
            <person name="William W."/>
        </authorList>
    </citation>
    <scope>NUCLEOTIDE SEQUENCE</scope>
</reference>
<gene>
    <name evidence="2" type="ORF">PSON_ATCC_30995.1.T0550246</name>
</gene>
<comment type="caution">
    <text evidence="2">The sequence shown here is derived from an EMBL/GenBank/DDBJ whole genome shotgun (WGS) entry which is preliminary data.</text>
</comment>
<accession>A0A8S1NCF8</accession>
<dbReference type="OrthoDB" id="293941at2759"/>
<evidence type="ECO:0000313" key="2">
    <source>
        <dbReference type="EMBL" id="CAD8090298.1"/>
    </source>
</evidence>
<feature type="region of interest" description="Disordered" evidence="1">
    <location>
        <begin position="1"/>
        <end position="53"/>
    </location>
</feature>
<feature type="compositionally biased region" description="Polar residues" evidence="1">
    <location>
        <begin position="7"/>
        <end position="16"/>
    </location>
</feature>
<dbReference type="EMBL" id="CAJJDN010000055">
    <property type="protein sequence ID" value="CAD8090298.1"/>
    <property type="molecule type" value="Genomic_DNA"/>
</dbReference>
<proteinExistence type="predicted"/>
<name>A0A8S1NCF8_9CILI</name>
<dbReference type="Proteomes" id="UP000692954">
    <property type="component" value="Unassembled WGS sequence"/>
</dbReference>
<organism evidence="2 3">
    <name type="scientific">Paramecium sonneborni</name>
    <dbReference type="NCBI Taxonomy" id="65129"/>
    <lineage>
        <taxon>Eukaryota</taxon>
        <taxon>Sar</taxon>
        <taxon>Alveolata</taxon>
        <taxon>Ciliophora</taxon>
        <taxon>Intramacronucleata</taxon>
        <taxon>Oligohymenophorea</taxon>
        <taxon>Peniculida</taxon>
        <taxon>Parameciidae</taxon>
        <taxon>Paramecium</taxon>
    </lineage>
</organism>